<gene>
    <name evidence="1" type="ORF">AV274_3145</name>
</gene>
<dbReference type="EMBL" id="LXWW01000168">
    <property type="protein sequence ID" value="OAO15159.1"/>
    <property type="molecule type" value="Genomic_DNA"/>
</dbReference>
<evidence type="ECO:0000313" key="2">
    <source>
        <dbReference type="Proteomes" id="UP000078348"/>
    </source>
</evidence>
<organism evidence="1 2">
    <name type="scientific">Blastocystis sp. subtype 1 (strain ATCC 50177 / NandII)</name>
    <dbReference type="NCBI Taxonomy" id="478820"/>
    <lineage>
        <taxon>Eukaryota</taxon>
        <taxon>Sar</taxon>
        <taxon>Stramenopiles</taxon>
        <taxon>Bigyra</taxon>
        <taxon>Opalozoa</taxon>
        <taxon>Opalinata</taxon>
        <taxon>Blastocystidae</taxon>
        <taxon>Blastocystis</taxon>
    </lineage>
</organism>
<dbReference type="InterPro" id="IPR023614">
    <property type="entry name" value="Porin_dom_sf"/>
</dbReference>
<comment type="caution">
    <text evidence="1">The sequence shown here is derived from an EMBL/GenBank/DDBJ whole genome shotgun (WGS) entry which is preliminary data.</text>
</comment>
<sequence length="278" mass="30252">MPRLSFFDDISKGAKDVLNDNYFEGSKLTMKMKHVDGVNVTAEARLSNGKPVVNKISSDFCLCDCCNVKKLSIDTNGMIVGDLDVKDVVKDTTFTVRTLKDYNEAGVKKAAVGAKVMTDSVAVDTAFDIPSQRYYASLVYGYKDLMVGSKVYGDLSNSPSADVAVSYAYKNMVYSCTGYDLFKKADLAVMYDYDKNTRFSAICRVSSLNDMPEFDLGVVTKMAKDAEARCKVSSAGEVSACFKVTVEKKVAFTGSLTVDAANLSNGNHRTGAGIEFIF</sequence>
<reference evidence="1 2" key="1">
    <citation type="submission" date="2016-05" db="EMBL/GenBank/DDBJ databases">
        <title>Nuclear genome of Blastocystis sp. subtype 1 NandII.</title>
        <authorList>
            <person name="Gentekaki E."/>
            <person name="Curtis B."/>
            <person name="Stairs C."/>
            <person name="Eme L."/>
            <person name="Herman E."/>
            <person name="Klimes V."/>
            <person name="Arias M.C."/>
            <person name="Elias M."/>
            <person name="Hilliou F."/>
            <person name="Klute M."/>
            <person name="Malik S.-B."/>
            <person name="Pightling A."/>
            <person name="Rachubinski R."/>
            <person name="Salas D."/>
            <person name="Schlacht A."/>
            <person name="Suga H."/>
            <person name="Archibald J."/>
            <person name="Ball S.G."/>
            <person name="Clark G."/>
            <person name="Dacks J."/>
            <person name="Van Der Giezen M."/>
            <person name="Tsaousis A."/>
            <person name="Roger A."/>
        </authorList>
    </citation>
    <scope>NUCLEOTIDE SEQUENCE [LARGE SCALE GENOMIC DNA]</scope>
    <source>
        <strain evidence="2">ATCC 50177 / NandII</strain>
    </source>
</reference>
<keyword evidence="2" id="KW-1185">Reference proteome</keyword>
<dbReference type="GO" id="GO:0005741">
    <property type="term" value="C:mitochondrial outer membrane"/>
    <property type="evidence" value="ECO:0007669"/>
    <property type="project" value="InterPro"/>
</dbReference>
<accession>A0A196SGS4</accession>
<dbReference type="Proteomes" id="UP000078348">
    <property type="component" value="Unassembled WGS sequence"/>
</dbReference>
<dbReference type="AlphaFoldDB" id="A0A196SGS4"/>
<protein>
    <submittedName>
        <fullName evidence="1">Voltage-dependent anion-selective channel protein</fullName>
    </submittedName>
</protein>
<dbReference type="GO" id="GO:0008308">
    <property type="term" value="F:voltage-gated monoatomic anion channel activity"/>
    <property type="evidence" value="ECO:0007669"/>
    <property type="project" value="InterPro"/>
</dbReference>
<proteinExistence type="predicted"/>
<dbReference type="InterPro" id="IPR027246">
    <property type="entry name" value="Porin_Euk/Tom40"/>
</dbReference>
<dbReference type="Gene3D" id="2.40.160.10">
    <property type="entry name" value="Porin"/>
    <property type="match status" value="1"/>
</dbReference>
<dbReference type="PANTHER" id="PTHR11743:SF70">
    <property type="entry name" value="GH26960P-RELATED"/>
    <property type="match status" value="1"/>
</dbReference>
<dbReference type="Pfam" id="PF01459">
    <property type="entry name" value="Porin_3"/>
    <property type="match status" value="1"/>
</dbReference>
<evidence type="ECO:0000313" key="1">
    <source>
        <dbReference type="EMBL" id="OAO15159.1"/>
    </source>
</evidence>
<name>A0A196SGS4_BLAHN</name>
<dbReference type="InterPro" id="IPR001925">
    <property type="entry name" value="Porin_Euk"/>
</dbReference>
<dbReference type="PANTHER" id="PTHR11743">
    <property type="entry name" value="VOLTAGE-DEPENDENT ANION-SELECTIVE CHANNEL"/>
    <property type="match status" value="1"/>
</dbReference>